<sequence>MKAKFYQFTILLFISFLIFSCASDEKTVPLSTENKILSFNIIKGDVSKQFDVLEGSVTGKVASDFELNDIKISVSIPKGATISPDPSIIKSITGPFNLTVTAENGDKKAYEISIKRELSVDNFILEANINTPYFVTSPKIDGETGIITKRLPESVDLKNLSIDLKYSKYATITPDPRTVKDYSSPVNFTVKSESGVEKVYQVKLEHMDINKFESCSEANAWKWFGGDDRTNVPDFLPYDRNVGTGQAIVLNKDLSPSVFSIHLREGFRYDKTKTQYGKAVTLKLIIRDGNNKILAFTMTDVSGQFNGGFIPFNLEKLNLFLEAGKTYVFYWYLVNGESLGVMAASSANKNSDSGFCFSKGYYGQSKISENNTLEDFSVWGEQEGWHFNIQLEGKE</sequence>
<feature type="chain" id="PRO_5001803372" description="DUF5018 domain-containing protein" evidence="1">
    <location>
        <begin position="23"/>
        <end position="395"/>
    </location>
</feature>
<feature type="domain" description="DUF5018" evidence="2">
    <location>
        <begin position="67"/>
        <end position="203"/>
    </location>
</feature>
<reference evidence="4 6" key="2">
    <citation type="submission" date="2016-11" db="EMBL/GenBank/DDBJ databases">
        <title>Whole genomes of Flavobacteriaceae.</title>
        <authorList>
            <person name="Stine C."/>
            <person name="Li C."/>
            <person name="Tadesse D."/>
        </authorList>
    </citation>
    <scope>NUCLEOTIDE SEQUENCE [LARGE SCALE GENOMIC DNA]</scope>
    <source>
        <strain evidence="4 6">ATCC 29551</strain>
    </source>
</reference>
<evidence type="ECO:0000256" key="1">
    <source>
        <dbReference type="SAM" id="SignalP"/>
    </source>
</evidence>
<dbReference type="OrthoDB" id="1157501at2"/>
<protein>
    <recommendedName>
        <fullName evidence="2">DUF5018 domain-containing protein</fullName>
    </recommendedName>
</protein>
<keyword evidence="6" id="KW-1185">Reference proteome</keyword>
<name>A0A086AUH5_FLAHY</name>
<dbReference type="EMBL" id="JPRM01000001">
    <property type="protein sequence ID" value="KFF20339.1"/>
    <property type="molecule type" value="Genomic_DNA"/>
</dbReference>
<dbReference type="Gene3D" id="2.60.40.2340">
    <property type="match status" value="2"/>
</dbReference>
<evidence type="ECO:0000259" key="2">
    <source>
        <dbReference type="Pfam" id="PF16410"/>
    </source>
</evidence>
<keyword evidence="1" id="KW-0732">Signal</keyword>
<evidence type="ECO:0000313" key="5">
    <source>
        <dbReference type="Proteomes" id="UP000028712"/>
    </source>
</evidence>
<dbReference type="Proteomes" id="UP000198424">
    <property type="component" value="Unassembled WGS sequence"/>
</dbReference>
<dbReference type="AlphaFoldDB" id="A0A086AUH5"/>
<dbReference type="RefSeq" id="WP_035617559.1">
    <property type="nucleotide sequence ID" value="NZ_JBEWQG010000004.1"/>
</dbReference>
<feature type="signal peptide" evidence="1">
    <location>
        <begin position="1"/>
        <end position="22"/>
    </location>
</feature>
<gene>
    <name evidence="4" type="ORF">B0A62_00805</name>
    <name evidence="3" type="ORF">IW20_00850</name>
</gene>
<dbReference type="EMBL" id="MUGY01000001">
    <property type="protein sequence ID" value="OXA98371.1"/>
    <property type="molecule type" value="Genomic_DNA"/>
</dbReference>
<accession>A0A086AUH5</accession>
<reference evidence="3 5" key="1">
    <citation type="submission" date="2014-07" db="EMBL/GenBank/DDBJ databases">
        <title>Genome of Flavobacterium hydatis DSM 2063.</title>
        <authorList>
            <person name="Pipes S.E."/>
            <person name="Stropko S.J."/>
            <person name="Newman J.D."/>
        </authorList>
    </citation>
    <scope>NUCLEOTIDE SEQUENCE [LARGE SCALE GENOMIC DNA]</scope>
    <source>
        <strain evidence="3 5">DSM 2063</strain>
    </source>
</reference>
<proteinExistence type="predicted"/>
<evidence type="ECO:0000313" key="3">
    <source>
        <dbReference type="EMBL" id="KFF20339.1"/>
    </source>
</evidence>
<dbReference type="eggNOG" id="COG0075">
    <property type="taxonomic scope" value="Bacteria"/>
</dbReference>
<dbReference type="STRING" id="991.IW20_00850"/>
<evidence type="ECO:0000313" key="4">
    <source>
        <dbReference type="EMBL" id="OXA98371.1"/>
    </source>
</evidence>
<dbReference type="Pfam" id="PF16410">
    <property type="entry name" value="DUF5018"/>
    <property type="match status" value="1"/>
</dbReference>
<evidence type="ECO:0000313" key="6">
    <source>
        <dbReference type="Proteomes" id="UP000198424"/>
    </source>
</evidence>
<comment type="caution">
    <text evidence="3">The sequence shown here is derived from an EMBL/GenBank/DDBJ whole genome shotgun (WGS) entry which is preliminary data.</text>
</comment>
<dbReference type="PROSITE" id="PS51257">
    <property type="entry name" value="PROKAR_LIPOPROTEIN"/>
    <property type="match status" value="1"/>
</dbReference>
<dbReference type="InterPro" id="IPR032186">
    <property type="entry name" value="DUF5018"/>
</dbReference>
<dbReference type="Proteomes" id="UP000028712">
    <property type="component" value="Unassembled WGS sequence"/>
</dbReference>
<organism evidence="3 5">
    <name type="scientific">Flavobacterium hydatis</name>
    <name type="common">Cytophaga aquatilis</name>
    <dbReference type="NCBI Taxonomy" id="991"/>
    <lineage>
        <taxon>Bacteria</taxon>
        <taxon>Pseudomonadati</taxon>
        <taxon>Bacteroidota</taxon>
        <taxon>Flavobacteriia</taxon>
        <taxon>Flavobacteriales</taxon>
        <taxon>Flavobacteriaceae</taxon>
        <taxon>Flavobacterium</taxon>
    </lineage>
</organism>